<sequence length="502" mass="56761">MGKKRSCQDVKVPRPLNEVENRLYGWVEEAVLAQPSVIQSDSLPEFRRNVSLMEDSGMEGDYVLEAAGPSDRVPFRADEGSPHFFYISFQTRQGRKMFDSYEDSIQEFKWHYFKVLLAPGRRAFWLDDEGNPFSWVYWNSEVKDFTIYNLESLEMAAFKFLVSLPDGLSKRSNFTCRWILDRTDAEVGKFLDDLLDVQMKKTKLDHLMAMMADPSRMAPRAILPTGWSSTTAAVAAAPVAGPTPAESSSQIPPAPTGSVAQKAKKQSAKRERPKRKRQKRKGKEDDAFDRALGEDSSWKHEVNPADVAFPEDFNFRRALDARLTSAFVRESLVKMPHEQLLGESYRYSAKSLACLQVRAEKELSAALDQIEVLKWERDSALAFLPLKEKVDNLNDQFSEKTGEHQSALDQVAQLEEDIGILKTQLESRQLSLEREQKRSEAAKKKSRWDPKGRRVYVPEDSEVAEEPLQTNVVPPEQQPEVIMQIPQPEAGGVADVGGGCPT</sequence>
<dbReference type="Proteomes" id="UP001341840">
    <property type="component" value="Unassembled WGS sequence"/>
</dbReference>
<reference evidence="2 3" key="1">
    <citation type="journal article" date="2023" name="Plants (Basel)">
        <title>Bridging the Gap: Combining Genomics and Transcriptomics Approaches to Understand Stylosanthes scabra, an Orphan Legume from the Brazilian Caatinga.</title>
        <authorList>
            <person name="Ferreira-Neto J.R.C."/>
            <person name="da Silva M.D."/>
            <person name="Binneck E."/>
            <person name="de Melo N.F."/>
            <person name="da Silva R.H."/>
            <person name="de Melo A.L.T.M."/>
            <person name="Pandolfi V."/>
            <person name="Bustamante F.O."/>
            <person name="Brasileiro-Vidal A.C."/>
            <person name="Benko-Iseppon A.M."/>
        </authorList>
    </citation>
    <scope>NUCLEOTIDE SEQUENCE [LARGE SCALE GENOMIC DNA]</scope>
    <source>
        <tissue evidence="2">Leaves</tissue>
    </source>
</reference>
<organism evidence="2 3">
    <name type="scientific">Stylosanthes scabra</name>
    <dbReference type="NCBI Taxonomy" id="79078"/>
    <lineage>
        <taxon>Eukaryota</taxon>
        <taxon>Viridiplantae</taxon>
        <taxon>Streptophyta</taxon>
        <taxon>Embryophyta</taxon>
        <taxon>Tracheophyta</taxon>
        <taxon>Spermatophyta</taxon>
        <taxon>Magnoliopsida</taxon>
        <taxon>eudicotyledons</taxon>
        <taxon>Gunneridae</taxon>
        <taxon>Pentapetalae</taxon>
        <taxon>rosids</taxon>
        <taxon>fabids</taxon>
        <taxon>Fabales</taxon>
        <taxon>Fabaceae</taxon>
        <taxon>Papilionoideae</taxon>
        <taxon>50 kb inversion clade</taxon>
        <taxon>dalbergioids sensu lato</taxon>
        <taxon>Dalbergieae</taxon>
        <taxon>Pterocarpus clade</taxon>
        <taxon>Stylosanthes</taxon>
    </lineage>
</organism>
<feature type="compositionally biased region" description="Basic and acidic residues" evidence="1">
    <location>
        <begin position="431"/>
        <end position="452"/>
    </location>
</feature>
<comment type="caution">
    <text evidence="2">The sequence shown here is derived from an EMBL/GenBank/DDBJ whole genome shotgun (WGS) entry which is preliminary data.</text>
</comment>
<feature type="region of interest" description="Disordered" evidence="1">
    <location>
        <begin position="431"/>
        <end position="477"/>
    </location>
</feature>
<evidence type="ECO:0000256" key="1">
    <source>
        <dbReference type="SAM" id="MobiDB-lite"/>
    </source>
</evidence>
<feature type="compositionally biased region" description="Basic and acidic residues" evidence="1">
    <location>
        <begin position="282"/>
        <end position="292"/>
    </location>
</feature>
<proteinExistence type="predicted"/>
<evidence type="ECO:0000313" key="3">
    <source>
        <dbReference type="Proteomes" id="UP001341840"/>
    </source>
</evidence>
<evidence type="ECO:0000313" key="2">
    <source>
        <dbReference type="EMBL" id="MED6145126.1"/>
    </source>
</evidence>
<accession>A0ABU6T8Y2</accession>
<protein>
    <submittedName>
        <fullName evidence="2">Uncharacterized protein</fullName>
    </submittedName>
</protein>
<name>A0ABU6T8Y2_9FABA</name>
<feature type="region of interest" description="Disordered" evidence="1">
    <location>
        <begin position="238"/>
        <end position="292"/>
    </location>
</feature>
<feature type="compositionally biased region" description="Basic residues" evidence="1">
    <location>
        <begin position="262"/>
        <end position="281"/>
    </location>
</feature>
<gene>
    <name evidence="2" type="ORF">PIB30_022124</name>
</gene>
<keyword evidence="3" id="KW-1185">Reference proteome</keyword>
<dbReference type="EMBL" id="JASCZI010090695">
    <property type="protein sequence ID" value="MED6145126.1"/>
    <property type="molecule type" value="Genomic_DNA"/>
</dbReference>